<dbReference type="PANTHER" id="PTHR43798:SF33">
    <property type="entry name" value="HYDROLASE, PUTATIVE (AFU_ORTHOLOGUE AFUA_2G14860)-RELATED"/>
    <property type="match status" value="1"/>
</dbReference>
<name>A0A316J3R1_9HYPH</name>
<dbReference type="InterPro" id="IPR029058">
    <property type="entry name" value="AB_hydrolase_fold"/>
</dbReference>
<gene>
    <name evidence="2" type="ORF">DKP76_16490</name>
</gene>
<proteinExistence type="predicted"/>
<dbReference type="GO" id="GO:0016020">
    <property type="term" value="C:membrane"/>
    <property type="evidence" value="ECO:0007669"/>
    <property type="project" value="TreeGrafter"/>
</dbReference>
<dbReference type="AlphaFoldDB" id="A0A316J3R1"/>
<dbReference type="PANTHER" id="PTHR43798">
    <property type="entry name" value="MONOACYLGLYCEROL LIPASE"/>
    <property type="match status" value="1"/>
</dbReference>
<protein>
    <recommendedName>
        <fullName evidence="1">AB hydrolase-1 domain-containing protein</fullName>
    </recommendedName>
</protein>
<evidence type="ECO:0000259" key="1">
    <source>
        <dbReference type="Pfam" id="PF12697"/>
    </source>
</evidence>
<dbReference type="InterPro" id="IPR000073">
    <property type="entry name" value="AB_hydrolase_1"/>
</dbReference>
<reference evidence="2 3" key="1">
    <citation type="submission" date="2018-05" db="EMBL/GenBank/DDBJ databases">
        <title>Comparative genomic sequence analysis between strain HN4 and CCM 8460T (Falsochrobactrum ovis) will provide more evidence to prove that HN4 is a new species of Falsochrobactrum.</title>
        <authorList>
            <person name="Lyu W."/>
            <person name="Sun L."/>
            <person name="Yao L."/>
        </authorList>
    </citation>
    <scope>NUCLEOTIDE SEQUENCE [LARGE SCALE GENOMIC DNA]</scope>
    <source>
        <strain evidence="2 3">HN4</strain>
    </source>
</reference>
<dbReference type="Proteomes" id="UP000245865">
    <property type="component" value="Unassembled WGS sequence"/>
</dbReference>
<sequence>MFVKAFSLPAERDDRLRATLCLGSRMELVGILRVPQSPDRRPVLPEGARNSDMQFTEASLQTTVGEFAMIDYGGSGPDCLLIHGTGQNALAWRQVAELLSHRFRVMAFDMRGHGQTLLDSSDAEQYWRDIGPVLAAARMEQPLLIGHSTGAYAAMAYAASGGEASAIVCVDGFTLDTGDANSPLTEEDWQATQRQFFDLFRYGWRTSRTDRDKYIEKVVNSADGDPFNTGIEPAQLRDMLERCFVEKNGGWLRRPTFDEIRTVSLPDANSRIRPDRTIYDQVDVPMLLIWAQHGLSADRLQDLKSRVAGSRNRMLATIDASHNVPMQKPAELVRLISDYWWRDLRR</sequence>
<keyword evidence="3" id="KW-1185">Reference proteome</keyword>
<dbReference type="EMBL" id="QGDB01000008">
    <property type="protein sequence ID" value="PWL16572.1"/>
    <property type="molecule type" value="Genomic_DNA"/>
</dbReference>
<dbReference type="GO" id="GO:0046464">
    <property type="term" value="P:acylglycerol catabolic process"/>
    <property type="evidence" value="ECO:0007669"/>
    <property type="project" value="TreeGrafter"/>
</dbReference>
<dbReference type="InterPro" id="IPR050266">
    <property type="entry name" value="AB_hydrolase_sf"/>
</dbReference>
<organism evidence="2 3">
    <name type="scientific">Falsochrobactrum shanghaiense</name>
    <dbReference type="NCBI Taxonomy" id="2201899"/>
    <lineage>
        <taxon>Bacteria</taxon>
        <taxon>Pseudomonadati</taxon>
        <taxon>Pseudomonadota</taxon>
        <taxon>Alphaproteobacteria</taxon>
        <taxon>Hyphomicrobiales</taxon>
        <taxon>Brucellaceae</taxon>
        <taxon>Falsochrobactrum</taxon>
    </lineage>
</organism>
<dbReference type="Gene3D" id="3.40.50.1820">
    <property type="entry name" value="alpha/beta hydrolase"/>
    <property type="match status" value="1"/>
</dbReference>
<feature type="domain" description="AB hydrolase-1" evidence="1">
    <location>
        <begin position="80"/>
        <end position="334"/>
    </location>
</feature>
<comment type="caution">
    <text evidence="2">The sequence shown here is derived from an EMBL/GenBank/DDBJ whole genome shotgun (WGS) entry which is preliminary data.</text>
</comment>
<accession>A0A316J3R1</accession>
<dbReference type="Pfam" id="PF12697">
    <property type="entry name" value="Abhydrolase_6"/>
    <property type="match status" value="1"/>
</dbReference>
<dbReference type="GO" id="GO:0047372">
    <property type="term" value="F:monoacylglycerol lipase activity"/>
    <property type="evidence" value="ECO:0007669"/>
    <property type="project" value="TreeGrafter"/>
</dbReference>
<dbReference type="SUPFAM" id="SSF53474">
    <property type="entry name" value="alpha/beta-Hydrolases"/>
    <property type="match status" value="1"/>
</dbReference>
<evidence type="ECO:0000313" key="3">
    <source>
        <dbReference type="Proteomes" id="UP000245865"/>
    </source>
</evidence>
<evidence type="ECO:0000313" key="2">
    <source>
        <dbReference type="EMBL" id="PWL16572.1"/>
    </source>
</evidence>